<dbReference type="HAMAP" id="MF_01925">
    <property type="entry name" value="P5C_reductase"/>
    <property type="match status" value="1"/>
</dbReference>
<dbReference type="PROSITE" id="PS00521">
    <property type="entry name" value="P5CR"/>
    <property type="match status" value="1"/>
</dbReference>
<dbReference type="Gene3D" id="1.10.3730.10">
    <property type="entry name" value="ProC C-terminal domain-like"/>
    <property type="match status" value="1"/>
</dbReference>
<dbReference type="EC" id="1.5.1.2" evidence="2"/>
<dbReference type="PIRSF" id="PIRSF000193">
    <property type="entry name" value="Pyrrol-5-carb_rd"/>
    <property type="match status" value="1"/>
</dbReference>
<keyword evidence="7" id="KW-1185">Reference proteome</keyword>
<comment type="catalytic activity">
    <reaction evidence="2">
        <text>L-proline + NAD(+) = (S)-1-pyrroline-5-carboxylate + NADH + 2 H(+)</text>
        <dbReference type="Rhea" id="RHEA:14105"/>
        <dbReference type="ChEBI" id="CHEBI:15378"/>
        <dbReference type="ChEBI" id="CHEBI:17388"/>
        <dbReference type="ChEBI" id="CHEBI:57540"/>
        <dbReference type="ChEBI" id="CHEBI:57945"/>
        <dbReference type="ChEBI" id="CHEBI:60039"/>
        <dbReference type="EC" id="1.5.1.2"/>
    </reaction>
</comment>
<comment type="subcellular location">
    <subcellularLocation>
        <location evidence="2">Cytoplasm</location>
    </subcellularLocation>
</comment>
<dbReference type="Proteomes" id="UP000426246">
    <property type="component" value="Chromosome"/>
</dbReference>
<dbReference type="Pfam" id="PF03807">
    <property type="entry name" value="F420_oxidored"/>
    <property type="match status" value="1"/>
</dbReference>
<dbReference type="PANTHER" id="PTHR11645">
    <property type="entry name" value="PYRROLINE-5-CARBOXYLATE REDUCTASE"/>
    <property type="match status" value="1"/>
</dbReference>
<feature type="binding site" evidence="3">
    <location>
        <position position="56"/>
    </location>
    <ligand>
        <name>NADPH</name>
        <dbReference type="ChEBI" id="CHEBI:57783"/>
    </ligand>
</feature>
<evidence type="ECO:0000259" key="5">
    <source>
        <dbReference type="Pfam" id="PF14748"/>
    </source>
</evidence>
<dbReference type="GO" id="GO:0055129">
    <property type="term" value="P:L-proline biosynthetic process"/>
    <property type="evidence" value="ECO:0007669"/>
    <property type="project" value="UniProtKB-UniRule"/>
</dbReference>
<keyword evidence="2" id="KW-0560">Oxidoreductase</keyword>
<dbReference type="AlphaFoldDB" id="A0A6B8RHH6"/>
<dbReference type="PANTHER" id="PTHR11645:SF51">
    <property type="entry name" value="COME OPERON PROTEIN 4"/>
    <property type="match status" value="1"/>
</dbReference>
<dbReference type="SUPFAM" id="SSF51735">
    <property type="entry name" value="NAD(P)-binding Rossmann-fold domains"/>
    <property type="match status" value="1"/>
</dbReference>
<evidence type="ECO:0000256" key="1">
    <source>
        <dbReference type="ARBA" id="ARBA00005525"/>
    </source>
</evidence>
<name>A0A6B8RHH6_9BACL</name>
<keyword evidence="2" id="KW-0963">Cytoplasm</keyword>
<dbReference type="Gene3D" id="3.40.50.720">
    <property type="entry name" value="NAD(P)-binding Rossmann-like Domain"/>
    <property type="match status" value="1"/>
</dbReference>
<protein>
    <recommendedName>
        <fullName evidence="2">Pyrroline-5-carboxylate reductase</fullName>
        <shortName evidence="2">P5C reductase</shortName>
        <shortName evidence="2">P5CR</shortName>
        <ecNumber evidence="2">1.5.1.2</ecNumber>
    </recommendedName>
    <alternativeName>
        <fullName evidence="2">PCA reductase</fullName>
    </alternativeName>
</protein>
<comment type="catalytic activity">
    <reaction evidence="2">
        <text>L-proline + NADP(+) = (S)-1-pyrroline-5-carboxylate + NADPH + 2 H(+)</text>
        <dbReference type="Rhea" id="RHEA:14109"/>
        <dbReference type="ChEBI" id="CHEBI:15378"/>
        <dbReference type="ChEBI" id="CHEBI:17388"/>
        <dbReference type="ChEBI" id="CHEBI:57783"/>
        <dbReference type="ChEBI" id="CHEBI:58349"/>
        <dbReference type="ChEBI" id="CHEBI:60039"/>
        <dbReference type="EC" id="1.5.1.2"/>
    </reaction>
</comment>
<proteinExistence type="inferred from homology"/>
<dbReference type="OrthoDB" id="9805754at2"/>
<dbReference type="UniPathway" id="UPA00098">
    <property type="reaction ID" value="UER00361"/>
</dbReference>
<reference evidence="7" key="1">
    <citation type="submission" date="2018-11" db="EMBL/GenBank/DDBJ databases">
        <title>Complete genome sequence of Paenibacillus sp. ML311-T8.</title>
        <authorList>
            <person name="Nam Y.-D."/>
            <person name="Kang J."/>
            <person name="Chung W.-H."/>
            <person name="Park Y.S."/>
        </authorList>
    </citation>
    <scope>NUCLEOTIDE SEQUENCE [LARGE SCALE GENOMIC DNA]</scope>
    <source>
        <strain evidence="7">ML311-T8</strain>
    </source>
</reference>
<dbReference type="SUPFAM" id="SSF48179">
    <property type="entry name" value="6-phosphogluconate dehydrogenase C-terminal domain-like"/>
    <property type="match status" value="1"/>
</dbReference>
<gene>
    <name evidence="2" type="primary">proC</name>
    <name evidence="6" type="ORF">EHS13_12710</name>
</gene>
<feature type="binding site" evidence="3">
    <location>
        <begin position="6"/>
        <end position="11"/>
    </location>
    <ligand>
        <name>NADP(+)</name>
        <dbReference type="ChEBI" id="CHEBI:58349"/>
    </ligand>
</feature>
<dbReference type="InterPro" id="IPR029036">
    <property type="entry name" value="P5CR_dimer"/>
</dbReference>
<sequence>MNIGFIGTGSMGSILIESFIQTGALSPEVIIASNRTSGKIDRLAEQFNGLVKANSNIEVVQLSQVIFLCIKPSEFKNVISEIQPYVKPSHIIISITSPITIAFLEDQLSSKIAKIIPSITNYVMSGPTLCIFGERMLQEDILQIENLMSFISEPIRVSEKFTRISSDISSCGPAFFSLILLKFIRAAVDETGIPYSDANRLACEMLLGTGKLLTTGGFTPGELQKRVSVPGGITAEGLKLLDLKLDGVFNQLIHITHAKFEEDMAKVNG</sequence>
<dbReference type="NCBIfam" id="NF005814">
    <property type="entry name" value="PRK07680.1"/>
    <property type="match status" value="1"/>
</dbReference>
<feature type="domain" description="Pyrroline-5-carboxylate reductase dimerisation" evidence="5">
    <location>
        <begin position="160"/>
        <end position="261"/>
    </location>
</feature>
<keyword evidence="2" id="KW-0028">Amino-acid biosynthesis</keyword>
<accession>A0A6B8RHH6</accession>
<evidence type="ECO:0000313" key="6">
    <source>
        <dbReference type="EMBL" id="QGQ95680.1"/>
    </source>
</evidence>
<dbReference type="InterPro" id="IPR036291">
    <property type="entry name" value="NAD(P)-bd_dom_sf"/>
</dbReference>
<dbReference type="GO" id="GO:0005737">
    <property type="term" value="C:cytoplasm"/>
    <property type="evidence" value="ECO:0007669"/>
    <property type="project" value="UniProtKB-SubCell"/>
</dbReference>
<dbReference type="InterPro" id="IPR008927">
    <property type="entry name" value="6-PGluconate_DH-like_C_sf"/>
</dbReference>
<evidence type="ECO:0000259" key="4">
    <source>
        <dbReference type="Pfam" id="PF03807"/>
    </source>
</evidence>
<comment type="pathway">
    <text evidence="2">Amino-acid biosynthesis; L-proline biosynthesis; L-proline from L-glutamate 5-semialdehyde: step 1/1.</text>
</comment>
<organism evidence="6 7">
    <name type="scientific">Paenibacillus psychroresistens</name>
    <dbReference type="NCBI Taxonomy" id="1778678"/>
    <lineage>
        <taxon>Bacteria</taxon>
        <taxon>Bacillati</taxon>
        <taxon>Bacillota</taxon>
        <taxon>Bacilli</taxon>
        <taxon>Bacillales</taxon>
        <taxon>Paenibacillaceae</taxon>
        <taxon>Paenibacillus</taxon>
    </lineage>
</organism>
<keyword evidence="2" id="KW-0641">Proline biosynthesis</keyword>
<dbReference type="InterPro" id="IPR028939">
    <property type="entry name" value="P5C_Rdtase_cat_N"/>
</dbReference>
<keyword evidence="2 3" id="KW-0521">NADP</keyword>
<comment type="function">
    <text evidence="2">Catalyzes the reduction of 1-pyrroline-5-carboxylate (PCA) to L-proline.</text>
</comment>
<comment type="similarity">
    <text evidence="1 2">Belongs to the pyrroline-5-carboxylate reductase family.</text>
</comment>
<evidence type="ECO:0000256" key="3">
    <source>
        <dbReference type="PIRSR" id="PIRSR000193-1"/>
    </source>
</evidence>
<dbReference type="EMBL" id="CP034235">
    <property type="protein sequence ID" value="QGQ95680.1"/>
    <property type="molecule type" value="Genomic_DNA"/>
</dbReference>
<dbReference type="KEGG" id="ppsc:EHS13_12710"/>
<dbReference type="Pfam" id="PF14748">
    <property type="entry name" value="P5CR_dimer"/>
    <property type="match status" value="1"/>
</dbReference>
<dbReference type="InterPro" id="IPR000304">
    <property type="entry name" value="Pyrroline-COOH_reductase"/>
</dbReference>
<dbReference type="RefSeq" id="WP_155700716.1">
    <property type="nucleotide sequence ID" value="NZ_CP034235.1"/>
</dbReference>
<feature type="domain" description="Pyrroline-5-carboxylate reductase catalytic N-terminal" evidence="4">
    <location>
        <begin position="3"/>
        <end position="97"/>
    </location>
</feature>
<dbReference type="InterPro" id="IPR053790">
    <property type="entry name" value="P5CR-like_CS"/>
</dbReference>
<evidence type="ECO:0000313" key="7">
    <source>
        <dbReference type="Proteomes" id="UP000426246"/>
    </source>
</evidence>
<evidence type="ECO:0000256" key="2">
    <source>
        <dbReference type="HAMAP-Rule" id="MF_01925"/>
    </source>
</evidence>
<dbReference type="GO" id="GO:0004735">
    <property type="term" value="F:pyrroline-5-carboxylate reductase activity"/>
    <property type="evidence" value="ECO:0007669"/>
    <property type="project" value="UniProtKB-UniRule"/>
</dbReference>